<organism evidence="1 2">
    <name type="scientific">Fraxinus pennsylvanica</name>
    <dbReference type="NCBI Taxonomy" id="56036"/>
    <lineage>
        <taxon>Eukaryota</taxon>
        <taxon>Viridiplantae</taxon>
        <taxon>Streptophyta</taxon>
        <taxon>Embryophyta</taxon>
        <taxon>Tracheophyta</taxon>
        <taxon>Spermatophyta</taxon>
        <taxon>Magnoliopsida</taxon>
        <taxon>eudicotyledons</taxon>
        <taxon>Gunneridae</taxon>
        <taxon>Pentapetalae</taxon>
        <taxon>asterids</taxon>
        <taxon>lamiids</taxon>
        <taxon>Lamiales</taxon>
        <taxon>Oleaceae</taxon>
        <taxon>Oleeae</taxon>
        <taxon>Fraxinus</taxon>
    </lineage>
</organism>
<accession>A0AAD1Z412</accession>
<evidence type="ECO:0000313" key="2">
    <source>
        <dbReference type="Proteomes" id="UP000834106"/>
    </source>
</evidence>
<keyword evidence="2" id="KW-1185">Reference proteome</keyword>
<gene>
    <name evidence="1" type="ORF">FPE_LOCUS7427</name>
</gene>
<dbReference type="GO" id="GO:0005525">
    <property type="term" value="F:GTP binding"/>
    <property type="evidence" value="ECO:0007669"/>
    <property type="project" value="InterPro"/>
</dbReference>
<evidence type="ECO:0000313" key="1">
    <source>
        <dbReference type="EMBL" id="CAI9759997.1"/>
    </source>
</evidence>
<dbReference type="GO" id="GO:0003924">
    <property type="term" value="F:GTPase activity"/>
    <property type="evidence" value="ECO:0007669"/>
    <property type="project" value="InterPro"/>
</dbReference>
<sequence>MSSVSNQSRRSALNSTRNILVDDMVVKSQIWDTIGQERFASLACSSKFKPKMQRHLLREHLFHVSRKALEASDKPTALPKGQTINVGSKDDVSAVKTGGFCST</sequence>
<reference evidence="1" key="1">
    <citation type="submission" date="2023-05" db="EMBL/GenBank/DDBJ databases">
        <authorList>
            <person name="Huff M."/>
        </authorList>
    </citation>
    <scope>NUCLEOTIDE SEQUENCE</scope>
</reference>
<dbReference type="Proteomes" id="UP000834106">
    <property type="component" value="Chromosome 4"/>
</dbReference>
<name>A0AAD1Z412_9LAMI</name>
<dbReference type="PRINTS" id="PR00449">
    <property type="entry name" value="RASTRNSFRMNG"/>
</dbReference>
<dbReference type="AlphaFoldDB" id="A0AAD1Z412"/>
<proteinExistence type="predicted"/>
<dbReference type="InterPro" id="IPR001806">
    <property type="entry name" value="Small_GTPase"/>
</dbReference>
<protein>
    <submittedName>
        <fullName evidence="1">Uncharacterized protein</fullName>
    </submittedName>
</protein>
<dbReference type="Pfam" id="PF00071">
    <property type="entry name" value="Ras"/>
    <property type="match status" value="1"/>
</dbReference>
<dbReference type="EMBL" id="OU503039">
    <property type="protein sequence ID" value="CAI9759997.1"/>
    <property type="molecule type" value="Genomic_DNA"/>
</dbReference>